<dbReference type="GO" id="GO:0006508">
    <property type="term" value="P:proteolysis"/>
    <property type="evidence" value="ECO:0007669"/>
    <property type="project" value="InterPro"/>
</dbReference>
<evidence type="ECO:0000313" key="3">
    <source>
        <dbReference type="Proteomes" id="UP000000628"/>
    </source>
</evidence>
<gene>
    <name evidence="2" type="ordered locus">Jden_1098</name>
</gene>
<dbReference type="Pfam" id="PF13365">
    <property type="entry name" value="Trypsin_2"/>
    <property type="match status" value="1"/>
</dbReference>
<dbReference type="PRINTS" id="PR00834">
    <property type="entry name" value="PROTEASES2C"/>
</dbReference>
<dbReference type="GO" id="GO:0004252">
    <property type="term" value="F:serine-type endopeptidase activity"/>
    <property type="evidence" value="ECO:0007669"/>
    <property type="project" value="InterPro"/>
</dbReference>
<proteinExistence type="predicted"/>
<protein>
    <submittedName>
        <fullName evidence="2">Peptidase S1 and S6 chymotrypsin/Hap</fullName>
    </submittedName>
</protein>
<dbReference type="InterPro" id="IPR043504">
    <property type="entry name" value="Peptidase_S1_PA_chymotrypsin"/>
</dbReference>
<dbReference type="PANTHER" id="PTHR43019">
    <property type="entry name" value="SERINE ENDOPROTEASE DEGS"/>
    <property type="match status" value="1"/>
</dbReference>
<dbReference type="InterPro" id="IPR009003">
    <property type="entry name" value="Peptidase_S1_PA"/>
</dbReference>
<dbReference type="HOGENOM" id="CLU_1092785_0_0_11"/>
<dbReference type="eggNOG" id="COG0265">
    <property type="taxonomic scope" value="Bacteria"/>
</dbReference>
<keyword evidence="3" id="KW-1185">Reference proteome</keyword>
<evidence type="ECO:0000313" key="2">
    <source>
        <dbReference type="EMBL" id="ACV08754.1"/>
    </source>
</evidence>
<feature type="chain" id="PRO_5002983490" evidence="1">
    <location>
        <begin position="26"/>
        <end position="245"/>
    </location>
</feature>
<name>C7R3P7_JONDD</name>
<dbReference type="Gene3D" id="2.40.10.10">
    <property type="entry name" value="Trypsin-like serine proteases"/>
    <property type="match status" value="2"/>
</dbReference>
<dbReference type="RefSeq" id="WP_015771382.1">
    <property type="nucleotide sequence ID" value="NC_013174.1"/>
</dbReference>
<organism evidence="2 3">
    <name type="scientific">Jonesia denitrificans (strain ATCC 14870 / DSM 20603 / BCRC 15368 / CIP 55.134 / JCM 11481 / NBRC 15587 / NCTC 10816 / Prevot 55134)</name>
    <name type="common">Listeria denitrificans</name>
    <dbReference type="NCBI Taxonomy" id="471856"/>
    <lineage>
        <taxon>Bacteria</taxon>
        <taxon>Bacillati</taxon>
        <taxon>Actinomycetota</taxon>
        <taxon>Actinomycetes</taxon>
        <taxon>Micrococcales</taxon>
        <taxon>Jonesiaceae</taxon>
        <taxon>Jonesia</taxon>
    </lineage>
</organism>
<dbReference type="AlphaFoldDB" id="C7R3P7"/>
<dbReference type="InterPro" id="IPR001940">
    <property type="entry name" value="Peptidase_S1C"/>
</dbReference>
<reference evidence="2 3" key="1">
    <citation type="journal article" date="2009" name="Stand. Genomic Sci.">
        <title>Complete genome sequence of Jonesia denitrificans type strain (Prevot 55134).</title>
        <authorList>
            <person name="Pukall R."/>
            <person name="Gehrich-Schroter G."/>
            <person name="Lapidus A."/>
            <person name="Nolan M."/>
            <person name="Glavina Del Rio T."/>
            <person name="Lucas S."/>
            <person name="Chen F."/>
            <person name="Tice H."/>
            <person name="Pitluck S."/>
            <person name="Cheng J.F."/>
            <person name="Copeland A."/>
            <person name="Saunders E."/>
            <person name="Brettin T."/>
            <person name="Detter J.C."/>
            <person name="Bruce D."/>
            <person name="Goodwin L."/>
            <person name="Pati A."/>
            <person name="Ivanova N."/>
            <person name="Mavromatis K."/>
            <person name="Ovchinnikova G."/>
            <person name="Chen A."/>
            <person name="Palaniappan K."/>
            <person name="Land M."/>
            <person name="Hauser L."/>
            <person name="Chang Y.J."/>
            <person name="Jeffries C.D."/>
            <person name="Chain P."/>
            <person name="Goker M."/>
            <person name="Bristow J."/>
            <person name="Eisen J.A."/>
            <person name="Markowitz V."/>
            <person name="Hugenholtz P."/>
            <person name="Kyrpides N.C."/>
            <person name="Klenk H.P."/>
            <person name="Han C."/>
        </authorList>
    </citation>
    <scope>NUCLEOTIDE SEQUENCE [LARGE SCALE GENOMIC DNA]</scope>
    <source>
        <strain evidence="3">ATCC 14870 / DSM 20603 / BCRC 15368 / CIP 55.134 / JCM 11481 / NBRC 15587 / NCTC 10816 / Prevot 55134</strain>
    </source>
</reference>
<keyword evidence="1" id="KW-0732">Signal</keyword>
<dbReference type="KEGG" id="jde:Jden_1098"/>
<accession>C7R3P7</accession>
<sequence length="245" mass="25607">MRHTRKAHFGVTSTLALMLVTGCGALPPEPPEVPDTYVPNMTFIPESEGGITTYGFSEAQRMTVRVRNVGCSAVTRGTGFAIDQQTLVTNKHVVEGTNELQLSTSDGRDIEVTGAQSANLADLAIVRTTQQLDASPVLASADPQIGDVVSIIGYPNGGQLTLTSGTVLDYTDDPLNENLGQVAVADAEVEPGSSGSAVLNESGQVVGVVYAKSSSGKTFFIPVSTLTTLLDTPADFTQAEEPTCD</sequence>
<dbReference type="STRING" id="471856.Jden_1098"/>
<dbReference type="PROSITE" id="PS51257">
    <property type="entry name" value="PROKAR_LIPOPROTEIN"/>
    <property type="match status" value="1"/>
</dbReference>
<dbReference type="Proteomes" id="UP000000628">
    <property type="component" value="Chromosome"/>
</dbReference>
<feature type="signal peptide" evidence="1">
    <location>
        <begin position="1"/>
        <end position="25"/>
    </location>
</feature>
<dbReference type="SUPFAM" id="SSF50494">
    <property type="entry name" value="Trypsin-like serine proteases"/>
    <property type="match status" value="1"/>
</dbReference>
<dbReference type="PANTHER" id="PTHR43019:SF23">
    <property type="entry name" value="PROTEASE DO-LIKE 5, CHLOROPLASTIC"/>
    <property type="match status" value="1"/>
</dbReference>
<evidence type="ECO:0000256" key="1">
    <source>
        <dbReference type="SAM" id="SignalP"/>
    </source>
</evidence>
<dbReference type="EMBL" id="CP001706">
    <property type="protein sequence ID" value="ACV08754.1"/>
    <property type="molecule type" value="Genomic_DNA"/>
</dbReference>